<dbReference type="InterPro" id="IPR016461">
    <property type="entry name" value="COMT-like"/>
</dbReference>
<dbReference type="RefSeq" id="XP_007718635.1">
    <property type="nucleotide sequence ID" value="XM_007720445.1"/>
</dbReference>
<dbReference type="InterPro" id="IPR029063">
    <property type="entry name" value="SAM-dependent_MTases_sf"/>
</dbReference>
<dbReference type="PANTHER" id="PTHR43712:SF5">
    <property type="entry name" value="O-METHYLTRANSFERASE ASQN-RELATED"/>
    <property type="match status" value="1"/>
</dbReference>
<evidence type="ECO:0000256" key="2">
    <source>
        <dbReference type="ARBA" id="ARBA00022679"/>
    </source>
</evidence>
<dbReference type="Gene3D" id="1.10.10.10">
    <property type="entry name" value="Winged helix-like DNA-binding domain superfamily/Winged helix DNA-binding domain"/>
    <property type="match status" value="1"/>
</dbReference>
<proteinExistence type="predicted"/>
<sequence length="423" mass="47561">MTRYFQDSDSCTDSHQICEYENLGKELMGAIMAYGQHLRQKHIAGPSSSLGGWKIMQSSNQEIIQEKNRVFHFCSCLKVVLDLGIEQQIKKNELKSAQQLAKAVGADPALIVRVMRVVMTKYVFAEPEPNVYCHTPISRTMQEPAMRALLLHRLDEGFRSASRQPDALRLNDYHEPIPGDINGFNLAFGSMESFWEFMDTDNKRGERFDQAMKAVTINNLSDIPNLYPFESLVKDGGMIVDVGGGLGQVSRQILACHSEARLQCIVQDRQSVVNPPLNESEENPVENGSSSASALSFQEHDFFNPQPVQGAAAYLFRHIFHDWPDAACIKILRQTVPAMDPEHSRILICDQIVDDKLPSMSSVFYDVDMMTLFGGKERTLPEFLSLIKQADPKLYIENVKRLEESGTAMIEVRLASESEQVPA</sequence>
<dbReference type="PANTHER" id="PTHR43712">
    <property type="entry name" value="PUTATIVE (AFU_ORTHOLOGUE AFUA_4G14580)-RELATED"/>
    <property type="match status" value="1"/>
</dbReference>
<dbReference type="AlphaFoldDB" id="W6XIZ6"/>
<evidence type="ECO:0000313" key="7">
    <source>
        <dbReference type="Proteomes" id="UP000053841"/>
    </source>
</evidence>
<dbReference type="EMBL" id="KI965017">
    <property type="protein sequence ID" value="EUC27062.1"/>
    <property type="molecule type" value="Genomic_DNA"/>
</dbReference>
<dbReference type="GO" id="GO:0008171">
    <property type="term" value="F:O-methyltransferase activity"/>
    <property type="evidence" value="ECO:0007669"/>
    <property type="project" value="InterPro"/>
</dbReference>
<reference evidence="6 7" key="1">
    <citation type="journal article" date="2013" name="PLoS Genet.">
        <title>Comparative genome structure, secondary metabolite, and effector coding capacity across Cochliobolus pathogens.</title>
        <authorList>
            <person name="Condon B.J."/>
            <person name="Leng Y."/>
            <person name="Wu D."/>
            <person name="Bushley K.E."/>
            <person name="Ohm R.A."/>
            <person name="Otillar R."/>
            <person name="Martin J."/>
            <person name="Schackwitz W."/>
            <person name="Grimwood J."/>
            <person name="MohdZainudin N."/>
            <person name="Xue C."/>
            <person name="Wang R."/>
            <person name="Manning V.A."/>
            <person name="Dhillon B."/>
            <person name="Tu Z.J."/>
            <person name="Steffenson B.J."/>
            <person name="Salamov A."/>
            <person name="Sun H."/>
            <person name="Lowry S."/>
            <person name="LaButti K."/>
            <person name="Han J."/>
            <person name="Copeland A."/>
            <person name="Lindquist E."/>
            <person name="Barry K."/>
            <person name="Schmutz J."/>
            <person name="Baker S.E."/>
            <person name="Ciuffetti L.M."/>
            <person name="Grigoriev I.V."/>
            <person name="Zhong S."/>
            <person name="Turgeon B.G."/>
        </authorList>
    </citation>
    <scope>NUCLEOTIDE SEQUENCE [LARGE SCALE GENOMIC DNA]</scope>
    <source>
        <strain evidence="6 7">26-R-13</strain>
    </source>
</reference>
<keyword evidence="3" id="KW-0949">S-adenosyl-L-methionine</keyword>
<dbReference type="OrthoDB" id="2410195at2759"/>
<dbReference type="InterPro" id="IPR012967">
    <property type="entry name" value="COMT_dimerisation"/>
</dbReference>
<dbReference type="PROSITE" id="PS51683">
    <property type="entry name" value="SAM_OMT_II"/>
    <property type="match status" value="1"/>
</dbReference>
<evidence type="ECO:0000259" key="5">
    <source>
        <dbReference type="Pfam" id="PF08100"/>
    </source>
</evidence>
<dbReference type="Proteomes" id="UP000053841">
    <property type="component" value="Unassembled WGS sequence"/>
</dbReference>
<dbReference type="eggNOG" id="KOG3178">
    <property type="taxonomic scope" value="Eukaryota"/>
</dbReference>
<dbReference type="GO" id="GO:0046983">
    <property type="term" value="F:protein dimerization activity"/>
    <property type="evidence" value="ECO:0007669"/>
    <property type="project" value="InterPro"/>
</dbReference>
<accession>W6XIZ6</accession>
<evidence type="ECO:0000259" key="4">
    <source>
        <dbReference type="Pfam" id="PF00891"/>
    </source>
</evidence>
<keyword evidence="1" id="KW-0489">Methyltransferase</keyword>
<dbReference type="InterPro" id="IPR001077">
    <property type="entry name" value="COMT_C"/>
</dbReference>
<dbReference type="Gene3D" id="3.40.50.150">
    <property type="entry name" value="Vaccinia Virus protein VP39"/>
    <property type="match status" value="1"/>
</dbReference>
<evidence type="ECO:0000256" key="3">
    <source>
        <dbReference type="ARBA" id="ARBA00022691"/>
    </source>
</evidence>
<dbReference type="SUPFAM" id="SSF53335">
    <property type="entry name" value="S-adenosyl-L-methionine-dependent methyltransferases"/>
    <property type="match status" value="1"/>
</dbReference>
<dbReference type="SUPFAM" id="SSF46785">
    <property type="entry name" value="Winged helix' DNA-binding domain"/>
    <property type="match status" value="1"/>
</dbReference>
<protein>
    <submittedName>
        <fullName evidence="6">Uncharacterized protein</fullName>
    </submittedName>
</protein>
<feature type="domain" description="O-methyltransferase dimerisation" evidence="5">
    <location>
        <begin position="71"/>
        <end position="141"/>
    </location>
</feature>
<dbReference type="InterPro" id="IPR036390">
    <property type="entry name" value="WH_DNA-bd_sf"/>
</dbReference>
<dbReference type="GO" id="GO:0032259">
    <property type="term" value="P:methylation"/>
    <property type="evidence" value="ECO:0007669"/>
    <property type="project" value="UniProtKB-KW"/>
</dbReference>
<dbReference type="Pfam" id="PF08100">
    <property type="entry name" value="Dimerisation"/>
    <property type="match status" value="1"/>
</dbReference>
<dbReference type="HOGENOM" id="CLU_005533_1_2_1"/>
<dbReference type="KEGG" id="bze:COCCADRAFT_112680"/>
<feature type="domain" description="O-methyltransferase C-terminal" evidence="4">
    <location>
        <begin position="184"/>
        <end position="390"/>
    </location>
</feature>
<dbReference type="InterPro" id="IPR036388">
    <property type="entry name" value="WH-like_DNA-bd_sf"/>
</dbReference>
<name>W6XIZ6_COCC2</name>
<keyword evidence="7" id="KW-1185">Reference proteome</keyword>
<gene>
    <name evidence="6" type="ORF">COCCADRAFT_112680</name>
</gene>
<dbReference type="Pfam" id="PF00891">
    <property type="entry name" value="Methyltransf_2"/>
    <property type="match status" value="1"/>
</dbReference>
<dbReference type="GeneID" id="19144490"/>
<evidence type="ECO:0000256" key="1">
    <source>
        <dbReference type="ARBA" id="ARBA00022603"/>
    </source>
</evidence>
<evidence type="ECO:0000313" key="6">
    <source>
        <dbReference type="EMBL" id="EUC27062.1"/>
    </source>
</evidence>
<organism evidence="6 7">
    <name type="scientific">Cochliobolus carbonum (strain 26-R-13)</name>
    <name type="common">Maize leaf spot fungus</name>
    <name type="synonym">Bipolaris zeicola</name>
    <dbReference type="NCBI Taxonomy" id="930089"/>
    <lineage>
        <taxon>Eukaryota</taxon>
        <taxon>Fungi</taxon>
        <taxon>Dikarya</taxon>
        <taxon>Ascomycota</taxon>
        <taxon>Pezizomycotina</taxon>
        <taxon>Dothideomycetes</taxon>
        <taxon>Pleosporomycetidae</taxon>
        <taxon>Pleosporales</taxon>
        <taxon>Pleosporineae</taxon>
        <taxon>Pleosporaceae</taxon>
        <taxon>Bipolaris</taxon>
    </lineage>
</organism>
<keyword evidence="2" id="KW-0808">Transferase</keyword>